<evidence type="ECO:0000259" key="10">
    <source>
        <dbReference type="Pfam" id="PF05193"/>
    </source>
</evidence>
<comment type="cofactor">
    <cofactor evidence="1">
        <name>Zn(2+)</name>
        <dbReference type="ChEBI" id="CHEBI:29105"/>
    </cofactor>
</comment>
<dbReference type="PROSITE" id="PS00143">
    <property type="entry name" value="INSULINASE"/>
    <property type="match status" value="1"/>
</dbReference>
<evidence type="ECO:0000256" key="4">
    <source>
        <dbReference type="ARBA" id="ARBA00022723"/>
    </source>
</evidence>
<evidence type="ECO:0000256" key="2">
    <source>
        <dbReference type="ARBA" id="ARBA00007261"/>
    </source>
</evidence>
<organism evidence="11 12">
    <name type="scientific">Sodaliphilus pleomorphus</name>
    <dbReference type="NCBI Taxonomy" id="2606626"/>
    <lineage>
        <taxon>Bacteria</taxon>
        <taxon>Pseudomonadati</taxon>
        <taxon>Bacteroidota</taxon>
        <taxon>Bacteroidia</taxon>
        <taxon>Bacteroidales</taxon>
        <taxon>Muribaculaceae</taxon>
        <taxon>Sodaliphilus</taxon>
    </lineage>
</organism>
<dbReference type="PANTHER" id="PTHR43690:SF17">
    <property type="entry name" value="PROTEIN YHJJ"/>
    <property type="match status" value="1"/>
</dbReference>
<dbReference type="Pfam" id="PF05193">
    <property type="entry name" value="Peptidase_M16_C"/>
    <property type="match status" value="1"/>
</dbReference>
<comment type="caution">
    <text evidence="11">The sequence shown here is derived from an EMBL/GenBank/DDBJ whole genome shotgun (WGS) entry which is preliminary data.</text>
</comment>
<evidence type="ECO:0000256" key="5">
    <source>
        <dbReference type="ARBA" id="ARBA00022801"/>
    </source>
</evidence>
<evidence type="ECO:0000256" key="8">
    <source>
        <dbReference type="RuleBase" id="RU004447"/>
    </source>
</evidence>
<protein>
    <submittedName>
        <fullName evidence="11">Insulinase family protein</fullName>
    </submittedName>
</protein>
<keyword evidence="4" id="KW-0479">Metal-binding</keyword>
<dbReference type="GO" id="GO:0046872">
    <property type="term" value="F:metal ion binding"/>
    <property type="evidence" value="ECO:0007669"/>
    <property type="project" value="UniProtKB-KW"/>
</dbReference>
<dbReference type="InterPro" id="IPR007863">
    <property type="entry name" value="Peptidase_M16_C"/>
</dbReference>
<dbReference type="InterPro" id="IPR001431">
    <property type="entry name" value="Pept_M16_Zn_BS"/>
</dbReference>
<dbReference type="GO" id="GO:0006508">
    <property type="term" value="P:proteolysis"/>
    <property type="evidence" value="ECO:0007669"/>
    <property type="project" value="UniProtKB-KW"/>
</dbReference>
<evidence type="ECO:0000313" key="12">
    <source>
        <dbReference type="Proteomes" id="UP000483362"/>
    </source>
</evidence>
<evidence type="ECO:0000256" key="6">
    <source>
        <dbReference type="ARBA" id="ARBA00022833"/>
    </source>
</evidence>
<comment type="similarity">
    <text evidence="2 8">Belongs to the peptidase M16 family.</text>
</comment>
<dbReference type="EMBL" id="VULT01000015">
    <property type="protein sequence ID" value="MSS18044.1"/>
    <property type="molecule type" value="Genomic_DNA"/>
</dbReference>
<proteinExistence type="inferred from homology"/>
<evidence type="ECO:0000256" key="7">
    <source>
        <dbReference type="ARBA" id="ARBA00023049"/>
    </source>
</evidence>
<name>A0A6L5XF89_9BACT</name>
<reference evidence="11 12" key="1">
    <citation type="submission" date="2019-08" db="EMBL/GenBank/DDBJ databases">
        <title>In-depth cultivation of the pig gut microbiome towards novel bacterial diversity and tailored functional studies.</title>
        <authorList>
            <person name="Wylensek D."/>
            <person name="Hitch T.C.A."/>
            <person name="Clavel T."/>
        </authorList>
    </citation>
    <scope>NUCLEOTIDE SEQUENCE [LARGE SCALE GENOMIC DNA]</scope>
    <source>
        <strain evidence="11 12">Oil-RF-744-WCA-WT-10</strain>
    </source>
</reference>
<evidence type="ECO:0000256" key="3">
    <source>
        <dbReference type="ARBA" id="ARBA00022670"/>
    </source>
</evidence>
<evidence type="ECO:0000256" key="1">
    <source>
        <dbReference type="ARBA" id="ARBA00001947"/>
    </source>
</evidence>
<feature type="domain" description="Peptidase M16 N-terminal" evidence="9">
    <location>
        <begin position="4"/>
        <end position="104"/>
    </location>
</feature>
<dbReference type="Pfam" id="PF00675">
    <property type="entry name" value="Peptidase_M16"/>
    <property type="match status" value="1"/>
</dbReference>
<dbReference type="Gene3D" id="3.30.830.10">
    <property type="entry name" value="Metalloenzyme, LuxS/M16 peptidase-like"/>
    <property type="match status" value="2"/>
</dbReference>
<dbReference type="InterPro" id="IPR050626">
    <property type="entry name" value="Peptidase_M16"/>
</dbReference>
<keyword evidence="12" id="KW-1185">Reference proteome</keyword>
<dbReference type="GO" id="GO:0004222">
    <property type="term" value="F:metalloendopeptidase activity"/>
    <property type="evidence" value="ECO:0007669"/>
    <property type="project" value="InterPro"/>
</dbReference>
<keyword evidence="5" id="KW-0378">Hydrolase</keyword>
<evidence type="ECO:0000313" key="11">
    <source>
        <dbReference type="EMBL" id="MSS18044.1"/>
    </source>
</evidence>
<evidence type="ECO:0000259" key="9">
    <source>
        <dbReference type="Pfam" id="PF00675"/>
    </source>
</evidence>
<feature type="domain" description="Peptidase M16 C-terminal" evidence="10">
    <location>
        <begin position="146"/>
        <end position="320"/>
    </location>
</feature>
<gene>
    <name evidence="11" type="ORF">FYJ29_09790</name>
</gene>
<keyword evidence="7" id="KW-0482">Metalloprotease</keyword>
<dbReference type="SUPFAM" id="SSF63411">
    <property type="entry name" value="LuxS/MPP-like metallohydrolase"/>
    <property type="match status" value="2"/>
</dbReference>
<dbReference type="InterPro" id="IPR011249">
    <property type="entry name" value="Metalloenz_LuxS/M16"/>
</dbReference>
<dbReference type="AlphaFoldDB" id="A0A6L5XF89"/>
<accession>A0A6L5XF89</accession>
<dbReference type="InterPro" id="IPR011765">
    <property type="entry name" value="Pept_M16_N"/>
</dbReference>
<keyword evidence="6" id="KW-0862">Zinc</keyword>
<sequence length="396" mass="44633">MVCVNLLYDVGSRDENQSCTGLAHLMEHLMFTGSRYAPDFDGALQAAGGESNAWTSADMTNYYETLPAQNLETALWLESGRLLGLNLNDQGVSVQKKVVVEEFKQRCLNQPYGDLSHCVNSVAYTVHPYRWPVIGLSPDDIERASHREIVDFFHSHYAVNNLILCISGHVALDRAVDLVVKWFGDIEPVQLPKRELPQEPAHTARRCAHFRRDVPDDMVYLVFNMCGRTERDYVACDQLSDILSNGTSSRLYQNVLLKTGMFTDLDASVTGTIDPGLFLLRGRLSKGVKFDRALAAIEQELQRLVDDGVTQYEHEKATNKYESNFLFENIGYAEKAVKLCQYELLGKNSLELDYNADSVNTEVGRYHNLDRSLLQQVASQLFRPENSSVIFYGPNA</sequence>
<dbReference type="PANTHER" id="PTHR43690">
    <property type="entry name" value="NARDILYSIN"/>
    <property type="match status" value="1"/>
</dbReference>
<dbReference type="Proteomes" id="UP000483362">
    <property type="component" value="Unassembled WGS sequence"/>
</dbReference>
<keyword evidence="3" id="KW-0645">Protease</keyword>